<proteinExistence type="predicted"/>
<sequence>MASGGIQGQLLEINVVGCTRLRDTEWISRQDPYVCLEYANSKFRTKTCTDGGKNPTFNEKFVLPLIEGLREVNVSVWNSNTLQFDDLIGTGRILLQRVLSSGYDDSTWPLSTRSGKNAGDVRIILHYASVGKNKVQSASAAPPYTGQMPTTVPYGPPSGYPEFQQPSSLYPGYPPVATYKPESTAYPHFSTYKSEPTAYPPPQSNVYPPPQNNVYPPPPSNVYPPPENNVYPPPPSNVYPPPENNVYPPPPSNVYPPPSAYYPPAPAAYPPFPSMAYPPPGPPAGYPAQPYPGSYPGTYPTA</sequence>
<dbReference type="AlphaFoldDB" id="A0A0D6QZR9"/>
<evidence type="ECO:0000256" key="1">
    <source>
        <dbReference type="SAM" id="MobiDB-lite"/>
    </source>
</evidence>
<organism evidence="3">
    <name type="scientific">Araucaria cunninghamii</name>
    <name type="common">Hoop pine</name>
    <name type="synonym">Moreton Bay pine</name>
    <dbReference type="NCBI Taxonomy" id="56994"/>
    <lineage>
        <taxon>Eukaryota</taxon>
        <taxon>Viridiplantae</taxon>
        <taxon>Streptophyta</taxon>
        <taxon>Embryophyta</taxon>
        <taxon>Tracheophyta</taxon>
        <taxon>Spermatophyta</taxon>
        <taxon>Pinopsida</taxon>
        <taxon>Pinidae</taxon>
        <taxon>Conifers II</taxon>
        <taxon>Araucariales</taxon>
        <taxon>Araucariaceae</taxon>
        <taxon>Araucaria</taxon>
    </lineage>
</organism>
<dbReference type="EMBL" id="GCKF01040362">
    <property type="protein sequence ID" value="JAG95508.1"/>
    <property type="molecule type" value="Transcribed_RNA"/>
</dbReference>
<protein>
    <recommendedName>
        <fullName evidence="2">C2 domain-containing protein</fullName>
    </recommendedName>
</protein>
<dbReference type="InterPro" id="IPR035892">
    <property type="entry name" value="C2_domain_sf"/>
</dbReference>
<feature type="region of interest" description="Disordered" evidence="1">
    <location>
        <begin position="138"/>
        <end position="167"/>
    </location>
</feature>
<reference evidence="3" key="1">
    <citation type="submission" date="2015-03" db="EMBL/GenBank/DDBJ databases">
        <title>A transcriptome of Araucaria cunninghamii, an australian fine timber species.</title>
        <authorList>
            <person name="Jing Yi C.J.Y."/>
            <person name="Yin San L.Y.S."/>
            <person name="Abdul Karim S.S."/>
            <person name="Wan Azmi N.N."/>
            <person name="Hercus R.R."/>
            <person name="Croft L.L."/>
        </authorList>
    </citation>
    <scope>NUCLEOTIDE SEQUENCE</scope>
    <source>
        <strain evidence="3">MI0301</strain>
        <tissue evidence="3">Leaf</tissue>
    </source>
</reference>
<dbReference type="Gene3D" id="2.60.40.150">
    <property type="entry name" value="C2 domain"/>
    <property type="match status" value="1"/>
</dbReference>
<evidence type="ECO:0000313" key="3">
    <source>
        <dbReference type="EMBL" id="JAG95508.1"/>
    </source>
</evidence>
<evidence type="ECO:0000259" key="2">
    <source>
        <dbReference type="PROSITE" id="PS50004"/>
    </source>
</evidence>
<name>A0A0D6QZR9_ARACU</name>
<dbReference type="InterPro" id="IPR052981">
    <property type="entry name" value="Ingression_C2_domain"/>
</dbReference>
<dbReference type="InterPro" id="IPR000008">
    <property type="entry name" value="C2_dom"/>
</dbReference>
<dbReference type="SUPFAM" id="SSF49562">
    <property type="entry name" value="C2 domain (Calcium/lipid-binding domain, CaLB)"/>
    <property type="match status" value="1"/>
</dbReference>
<accession>A0A0D6QZR9</accession>
<dbReference type="Pfam" id="PF00168">
    <property type="entry name" value="C2"/>
    <property type="match status" value="1"/>
</dbReference>
<dbReference type="SMART" id="SM00239">
    <property type="entry name" value="C2"/>
    <property type="match status" value="1"/>
</dbReference>
<feature type="domain" description="C2" evidence="2">
    <location>
        <begin position="1"/>
        <end position="109"/>
    </location>
</feature>
<feature type="compositionally biased region" description="Pro residues" evidence="1">
    <location>
        <begin position="198"/>
        <end position="253"/>
    </location>
</feature>
<dbReference type="PANTHER" id="PTHR47052">
    <property type="entry name" value="CONSERVED SERINE PROLINE-RICH PROTEIN (AFU_ORTHOLOGUE AFUA_2G01790)"/>
    <property type="match status" value="1"/>
</dbReference>
<dbReference type="PROSITE" id="PS50004">
    <property type="entry name" value="C2"/>
    <property type="match status" value="1"/>
</dbReference>
<feature type="region of interest" description="Disordered" evidence="1">
    <location>
        <begin position="190"/>
        <end position="253"/>
    </location>
</feature>
<dbReference type="PANTHER" id="PTHR47052:SF3">
    <property type="entry name" value="INGRESSION PROTEIN 1"/>
    <property type="match status" value="1"/>
</dbReference>
<dbReference type="CDD" id="cd00030">
    <property type="entry name" value="C2"/>
    <property type="match status" value="1"/>
</dbReference>